<feature type="region of interest" description="Disordered" evidence="1">
    <location>
        <begin position="1315"/>
        <end position="1373"/>
    </location>
</feature>
<dbReference type="PROSITE" id="PS51286">
    <property type="entry name" value="RAP"/>
    <property type="match status" value="1"/>
</dbReference>
<gene>
    <name evidence="3" type="ORF">BESB_071090</name>
</gene>
<dbReference type="KEGG" id="bbes:BESB_071090"/>
<evidence type="ECO:0000313" key="4">
    <source>
        <dbReference type="Proteomes" id="UP000224006"/>
    </source>
</evidence>
<feature type="compositionally biased region" description="Low complexity" evidence="1">
    <location>
        <begin position="527"/>
        <end position="539"/>
    </location>
</feature>
<feature type="region of interest" description="Disordered" evidence="1">
    <location>
        <begin position="1"/>
        <end position="21"/>
    </location>
</feature>
<feature type="domain" description="RAP" evidence="2">
    <location>
        <begin position="1170"/>
        <end position="1228"/>
    </location>
</feature>
<feature type="region of interest" description="Disordered" evidence="1">
    <location>
        <begin position="1255"/>
        <end position="1299"/>
    </location>
</feature>
<evidence type="ECO:0000259" key="2">
    <source>
        <dbReference type="PROSITE" id="PS51286"/>
    </source>
</evidence>
<dbReference type="Proteomes" id="UP000224006">
    <property type="component" value="Unassembled WGS sequence"/>
</dbReference>
<accession>A0A2A9MEA3</accession>
<feature type="compositionally biased region" description="Basic and acidic residues" evidence="1">
    <location>
        <begin position="826"/>
        <end position="836"/>
    </location>
</feature>
<protein>
    <submittedName>
        <fullName evidence="3">RAP domain-containing protein</fullName>
    </submittedName>
</protein>
<feature type="compositionally biased region" description="Basic and acidic residues" evidence="1">
    <location>
        <begin position="1321"/>
        <end position="1332"/>
    </location>
</feature>
<dbReference type="EMBL" id="NWUJ01000007">
    <property type="protein sequence ID" value="PFH33957.1"/>
    <property type="molecule type" value="Genomic_DNA"/>
</dbReference>
<feature type="compositionally biased region" description="Low complexity" evidence="1">
    <location>
        <begin position="565"/>
        <end position="578"/>
    </location>
</feature>
<keyword evidence="4" id="KW-1185">Reference proteome</keyword>
<feature type="region of interest" description="Disordered" evidence="1">
    <location>
        <begin position="456"/>
        <end position="580"/>
    </location>
</feature>
<dbReference type="InterPro" id="IPR013584">
    <property type="entry name" value="RAP"/>
</dbReference>
<comment type="caution">
    <text evidence="3">The sequence shown here is derived from an EMBL/GenBank/DDBJ whole genome shotgun (WGS) entry which is preliminary data.</text>
</comment>
<dbReference type="RefSeq" id="XP_029217966.1">
    <property type="nucleotide sequence ID" value="XM_029365482.1"/>
</dbReference>
<dbReference type="SMART" id="SM00952">
    <property type="entry name" value="RAP"/>
    <property type="match status" value="1"/>
</dbReference>
<evidence type="ECO:0000256" key="1">
    <source>
        <dbReference type="SAM" id="MobiDB-lite"/>
    </source>
</evidence>
<feature type="region of interest" description="Disordered" evidence="1">
    <location>
        <begin position="264"/>
        <end position="292"/>
    </location>
</feature>
<dbReference type="OrthoDB" id="332112at2759"/>
<feature type="region of interest" description="Disordered" evidence="1">
    <location>
        <begin position="909"/>
        <end position="935"/>
    </location>
</feature>
<dbReference type="GeneID" id="40312035"/>
<dbReference type="VEuPathDB" id="ToxoDB:BESB_071090"/>
<name>A0A2A9MEA3_BESBE</name>
<feature type="compositionally biased region" description="Basic and acidic residues" evidence="1">
    <location>
        <begin position="1350"/>
        <end position="1362"/>
    </location>
</feature>
<sequence>MPAINPARAPPLRSRYRRASNPHEQVRPSCLASVASSLCNSSSCASAPSRHFTSASACCSPRAPCRFSLSFNSVHTFSSSSAVLPARPTWQRLEGFHRVLPAPFFVSRLWARQLAGGASLSSNGNDNLQPFPGARLHSCSLSWGVASVSSCSPPSSTSQRVAPCAPSGRLLASPAFAHAFVRALTSSQSSRWASSASSSGLFSLHFSRRRQLPEHSSLPSSSHASVCRPLHPPSSLCLQPGPLQLRARAAGLLDAFRRAVSQDSVNDEEVARRPHSSPQASEPGGQAPADLRATPLGDEELQFLLHNISIFSPSELLILFACIVRWHEKAALPSSSVAFASLPSTPPPLFEVLSPAAAALLSELVSRLGTQLPLLPEFPSSALLCGRLVLSSPGGGAPRFWEQYFQFFLSAAQLRSSEAPGIHNSSLRVSAAPELLQLLSFLAQYKAQGRAQRAAGAQRSGAAGWSPSLAGHGDKTESEWSSQHLSRSAPATGDADGDSHAPAAQRDSEELAEYSNARRRGSAPGDAAASRSATEEASSPLRNDAGAAEARQATPQGAERAHAVSSLSPSFSPSSSFGRRGRLTTLQDDSLYERLVAALCSRLAARPTLETLSPPSLIRLLLLLAELRAKHVPLLTEIAALLKPLGPPEPPVPAAAPVGPKETARKKASVAVSLPLASSSSRRQTATQLRSDLMAGDDAAEGEPQFVARVAASGLNRAFQPQDLVVIFASFAALEANEFQPLLRSVSDVLALHARQLSLQLMASTLDSCSRLNFYPKRLAKALLEVLPGALVSASAEPARPEFMPQDSEQWECRKTQGRRAMQARRVPDKRRDRTGRAQAEGLRVEFASPPSASLPASFLCLQSTAAVWPSSVCILMKALARLNVRHRGTLKAALLSLNAPQGRGVLPSPCRLSSPDSRDSCASPRCADDAGGPDSLTKAPAHAAGLRAALKCAAAPHVVSPHRLTPQDTASVLYALYRLDVWDSNTVRESLAHLEQLGGSELLAALGLKGCANLLLVASYFSCAGPKLYDEILPYMLPMESRLTKEGISQLKIIELACRVGHLPFSFSGLSAASRDLLLRIRSCGMEPEEVFVSDLQREVSSTARTVGYHCFTEVQVGPYTLDFVKPVTPEDAMKLAMEEEARKSNPGFRRPLQFIDDPFEHELDTKGVVLEVDGPQHFYRDSFHWTSASKLKHRLLTGLGFRVAHVPYFDWLKLESEDVRRVYLRCALERAEAPAGDDLERWASRVAASSDVNKRALGSKESQSTPAAHERGEANTPAARTNSVAPCAQEDDSAGDDGRRIAESLAFAPAPFLTPQEQRLLHEKKHQDSTKRKKIMLAISKRDRRRQKREDMEARRRKEAAIQNNPRNYKL</sequence>
<reference evidence="3 4" key="1">
    <citation type="submission" date="2017-09" db="EMBL/GenBank/DDBJ databases">
        <title>Genome sequencing of Besnoitia besnoiti strain Bb-Ger1.</title>
        <authorList>
            <person name="Schares G."/>
            <person name="Venepally P."/>
            <person name="Lorenzi H.A."/>
        </authorList>
    </citation>
    <scope>NUCLEOTIDE SEQUENCE [LARGE SCALE GENOMIC DNA]</scope>
    <source>
        <strain evidence="3 4">Bb-Ger1</strain>
    </source>
</reference>
<feature type="compositionally biased region" description="Polar residues" evidence="1">
    <location>
        <begin position="1364"/>
        <end position="1373"/>
    </location>
</feature>
<dbReference type="Pfam" id="PF08373">
    <property type="entry name" value="RAP"/>
    <property type="match status" value="1"/>
</dbReference>
<organism evidence="3 4">
    <name type="scientific">Besnoitia besnoiti</name>
    <name type="common">Apicomplexan protozoan</name>
    <dbReference type="NCBI Taxonomy" id="94643"/>
    <lineage>
        <taxon>Eukaryota</taxon>
        <taxon>Sar</taxon>
        <taxon>Alveolata</taxon>
        <taxon>Apicomplexa</taxon>
        <taxon>Conoidasida</taxon>
        <taxon>Coccidia</taxon>
        <taxon>Eucoccidiorida</taxon>
        <taxon>Eimeriorina</taxon>
        <taxon>Sarcocystidae</taxon>
        <taxon>Besnoitia</taxon>
    </lineage>
</organism>
<evidence type="ECO:0000313" key="3">
    <source>
        <dbReference type="EMBL" id="PFH33957.1"/>
    </source>
</evidence>
<proteinExistence type="predicted"/>
<feature type="region of interest" description="Disordered" evidence="1">
    <location>
        <begin position="803"/>
        <end position="840"/>
    </location>
</feature>